<evidence type="ECO:0000256" key="3">
    <source>
        <dbReference type="ARBA" id="ARBA00022692"/>
    </source>
</evidence>
<evidence type="ECO:0000256" key="2">
    <source>
        <dbReference type="ARBA" id="ARBA00022475"/>
    </source>
</evidence>
<dbReference type="Gene3D" id="1.20.1250.20">
    <property type="entry name" value="MFS general substrate transporter like domains"/>
    <property type="match status" value="1"/>
</dbReference>
<feature type="transmembrane region" description="Helical" evidence="6">
    <location>
        <begin position="282"/>
        <end position="300"/>
    </location>
</feature>
<dbReference type="SUPFAM" id="SSF103473">
    <property type="entry name" value="MFS general substrate transporter"/>
    <property type="match status" value="1"/>
</dbReference>
<dbReference type="AlphaFoldDB" id="A0A847SK86"/>
<feature type="transmembrane region" description="Helical" evidence="6">
    <location>
        <begin position="80"/>
        <end position="99"/>
    </location>
</feature>
<dbReference type="InterPro" id="IPR050189">
    <property type="entry name" value="MFS_Efflux_Transporters"/>
</dbReference>
<evidence type="ECO:0000256" key="1">
    <source>
        <dbReference type="ARBA" id="ARBA00004651"/>
    </source>
</evidence>
<dbReference type="EMBL" id="JABAHZ010000004">
    <property type="protein sequence ID" value="NLR80554.1"/>
    <property type="molecule type" value="Genomic_DNA"/>
</dbReference>
<dbReference type="PROSITE" id="PS50850">
    <property type="entry name" value="MFS"/>
    <property type="match status" value="1"/>
</dbReference>
<reference evidence="8 9" key="1">
    <citation type="submission" date="2020-04" db="EMBL/GenBank/DDBJ databases">
        <authorList>
            <person name="Yin C."/>
        </authorList>
    </citation>
    <scope>NUCLEOTIDE SEQUENCE [LARGE SCALE GENOMIC DNA]</scope>
    <source>
        <strain evidence="8 9">Ak56</strain>
    </source>
</reference>
<feature type="domain" description="Major facilitator superfamily (MFS) profile" evidence="7">
    <location>
        <begin position="14"/>
        <end position="406"/>
    </location>
</feature>
<keyword evidence="5 6" id="KW-0472">Membrane</keyword>
<evidence type="ECO:0000256" key="6">
    <source>
        <dbReference type="SAM" id="Phobius"/>
    </source>
</evidence>
<feature type="transmembrane region" description="Helical" evidence="6">
    <location>
        <begin position="380"/>
        <end position="398"/>
    </location>
</feature>
<feature type="transmembrane region" description="Helical" evidence="6">
    <location>
        <begin position="168"/>
        <end position="188"/>
    </location>
</feature>
<dbReference type="Proteomes" id="UP000552864">
    <property type="component" value="Unassembled WGS sequence"/>
</dbReference>
<dbReference type="RefSeq" id="WP_168740222.1">
    <property type="nucleotide sequence ID" value="NZ_JABAHZ010000004.1"/>
</dbReference>
<evidence type="ECO:0000259" key="7">
    <source>
        <dbReference type="PROSITE" id="PS50850"/>
    </source>
</evidence>
<dbReference type="InterPro" id="IPR036259">
    <property type="entry name" value="MFS_trans_sf"/>
</dbReference>
<evidence type="ECO:0000256" key="5">
    <source>
        <dbReference type="ARBA" id="ARBA00023136"/>
    </source>
</evidence>
<feature type="transmembrane region" description="Helical" evidence="6">
    <location>
        <begin position="52"/>
        <end position="73"/>
    </location>
</feature>
<keyword evidence="9" id="KW-1185">Reference proteome</keyword>
<feature type="transmembrane region" description="Helical" evidence="6">
    <location>
        <begin position="138"/>
        <end position="162"/>
    </location>
</feature>
<dbReference type="Pfam" id="PF07690">
    <property type="entry name" value="MFS_1"/>
    <property type="match status" value="1"/>
</dbReference>
<gene>
    <name evidence="8" type="ORF">HGH91_18145</name>
</gene>
<evidence type="ECO:0000256" key="4">
    <source>
        <dbReference type="ARBA" id="ARBA00022989"/>
    </source>
</evidence>
<dbReference type="InterPro" id="IPR011701">
    <property type="entry name" value="MFS"/>
</dbReference>
<dbReference type="GO" id="GO:0022857">
    <property type="term" value="F:transmembrane transporter activity"/>
    <property type="evidence" value="ECO:0007669"/>
    <property type="project" value="InterPro"/>
</dbReference>
<evidence type="ECO:0000313" key="8">
    <source>
        <dbReference type="EMBL" id="NLR80554.1"/>
    </source>
</evidence>
<feature type="transmembrane region" description="Helical" evidence="6">
    <location>
        <begin position="12"/>
        <end position="32"/>
    </location>
</feature>
<feature type="transmembrane region" description="Helical" evidence="6">
    <location>
        <begin position="252"/>
        <end position="270"/>
    </location>
</feature>
<evidence type="ECO:0000313" key="9">
    <source>
        <dbReference type="Proteomes" id="UP000552864"/>
    </source>
</evidence>
<comment type="subcellular location">
    <subcellularLocation>
        <location evidence="1">Cell membrane</location>
        <topology evidence="1">Multi-pass membrane protein</topology>
    </subcellularLocation>
</comment>
<accession>A0A847SK86</accession>
<dbReference type="CDD" id="cd17324">
    <property type="entry name" value="MFS_NepI_like"/>
    <property type="match status" value="1"/>
</dbReference>
<sequence length="421" mass="45649">MKQMPAFTTHQKLVITLLALTQFTVVLDFMVMSPLGDMLMKSMNIKPNQFGLIVSAYAFSAGVSGLLTAGFADRFDRKRLLVFFYGGFILGTFCCGLANSYVTMVAARIVTGLFGGVIGAISLAIVTDLFDISQRGRVMGFTQMAFGASQVLGIPIGLYLANAWGWEAPFLLIAGLALVIVLLIWFILEPVNAHLAVQRDKNAFLHLWHTVQKGDYRIGFAATALMSVGGFMMMPFGSAFAINNLHITAEQLPLLFMVTGVSSLCIMPLLGKLSDKIDKFRLFATAALFMMGVVIVYTHLSPHPLWMIMGLNILMMGGIVGRMIPFTTLITGIPDLSDRGAFMSVNSSLQQIAGGIAALIAGMIVSQQSKYSPLEHYDTLGWVIVTLTVPCIFLVYRVSVIVKKKLAKGAVVHTASLPAEV</sequence>
<name>A0A847SK86_9BACT</name>
<keyword evidence="2" id="KW-1003">Cell membrane</keyword>
<dbReference type="InterPro" id="IPR020846">
    <property type="entry name" value="MFS_dom"/>
</dbReference>
<protein>
    <submittedName>
        <fullName evidence="8">MFS transporter</fullName>
    </submittedName>
</protein>
<keyword evidence="4 6" id="KW-1133">Transmembrane helix</keyword>
<feature type="transmembrane region" description="Helical" evidence="6">
    <location>
        <begin position="105"/>
        <end position="126"/>
    </location>
</feature>
<feature type="transmembrane region" description="Helical" evidence="6">
    <location>
        <begin position="352"/>
        <end position="368"/>
    </location>
</feature>
<dbReference type="PANTHER" id="PTHR43124">
    <property type="entry name" value="PURINE EFFLUX PUMP PBUE"/>
    <property type="match status" value="1"/>
</dbReference>
<proteinExistence type="predicted"/>
<comment type="caution">
    <text evidence="8">The sequence shown here is derived from an EMBL/GenBank/DDBJ whole genome shotgun (WGS) entry which is preliminary data.</text>
</comment>
<dbReference type="PANTHER" id="PTHR43124:SF3">
    <property type="entry name" value="CHLORAMPHENICOL EFFLUX PUMP RV0191"/>
    <property type="match status" value="1"/>
</dbReference>
<feature type="transmembrane region" description="Helical" evidence="6">
    <location>
        <begin position="306"/>
        <end position="331"/>
    </location>
</feature>
<keyword evidence="3 6" id="KW-0812">Transmembrane</keyword>
<feature type="transmembrane region" description="Helical" evidence="6">
    <location>
        <begin position="218"/>
        <end position="240"/>
    </location>
</feature>
<dbReference type="GO" id="GO:0005886">
    <property type="term" value="C:plasma membrane"/>
    <property type="evidence" value="ECO:0007669"/>
    <property type="project" value="UniProtKB-SubCell"/>
</dbReference>
<organism evidence="8 9">
    <name type="scientific">Chitinophaga eiseniae</name>
    <dbReference type="NCBI Taxonomy" id="634771"/>
    <lineage>
        <taxon>Bacteria</taxon>
        <taxon>Pseudomonadati</taxon>
        <taxon>Bacteroidota</taxon>
        <taxon>Chitinophagia</taxon>
        <taxon>Chitinophagales</taxon>
        <taxon>Chitinophagaceae</taxon>
        <taxon>Chitinophaga</taxon>
    </lineage>
</organism>